<reference evidence="5" key="1">
    <citation type="submission" date="2016-10" db="EMBL/GenBank/DDBJ databases">
        <authorList>
            <person name="Varghese N."/>
            <person name="Submissions S."/>
        </authorList>
    </citation>
    <scope>NUCLEOTIDE SEQUENCE [LARGE SCALE GENOMIC DNA]</scope>
    <source>
        <strain evidence="5">ATCC 700379</strain>
    </source>
</reference>
<sequence>MMIYYNRVWQICEHKLGREVYRMDQKARKAALRGITYGLYLVGTKDESGVNAFAGNFLTQTSFEPPLVTLAVKAGTRSQQQIASSSVFSVNVLESGQKDMVTAFFRPLEVEENKLAGYEFYAEETGCPIFKDALSFFECSVVDRLEIGDHFIYVGEVINAGVHKTGDPLTMKETGFYYGG</sequence>
<evidence type="ECO:0000259" key="3">
    <source>
        <dbReference type="SMART" id="SM00903"/>
    </source>
</evidence>
<dbReference type="SMART" id="SM00903">
    <property type="entry name" value="Flavin_Reduct"/>
    <property type="match status" value="1"/>
</dbReference>
<dbReference type="InterPro" id="IPR012349">
    <property type="entry name" value="Split_barrel_FMN-bd"/>
</dbReference>
<evidence type="ECO:0000256" key="2">
    <source>
        <dbReference type="ARBA" id="ARBA00023002"/>
    </source>
</evidence>
<evidence type="ECO:0000313" key="5">
    <source>
        <dbReference type="Proteomes" id="UP000198752"/>
    </source>
</evidence>
<keyword evidence="5" id="KW-1185">Reference proteome</keyword>
<comment type="similarity">
    <text evidence="1">Belongs to the non-flavoprotein flavin reductase family.</text>
</comment>
<dbReference type="Proteomes" id="UP000198752">
    <property type="component" value="Unassembled WGS sequence"/>
</dbReference>
<keyword evidence="2" id="KW-0560">Oxidoreductase</keyword>
<evidence type="ECO:0000256" key="1">
    <source>
        <dbReference type="ARBA" id="ARBA00008898"/>
    </source>
</evidence>
<dbReference type="STRING" id="269670.SAMN02982927_00855"/>
<feature type="domain" description="Flavin reductase like" evidence="3">
    <location>
        <begin position="32"/>
        <end position="178"/>
    </location>
</feature>
<dbReference type="InterPro" id="IPR050268">
    <property type="entry name" value="NADH-dep_flavin_reductase"/>
</dbReference>
<dbReference type="AlphaFoldDB" id="A0A1I2PJU4"/>
<dbReference type="SUPFAM" id="SSF50475">
    <property type="entry name" value="FMN-binding split barrel"/>
    <property type="match status" value="1"/>
</dbReference>
<organism evidence="4 5">
    <name type="scientific">Sporolactobacillus nakayamae</name>
    <dbReference type="NCBI Taxonomy" id="269670"/>
    <lineage>
        <taxon>Bacteria</taxon>
        <taxon>Bacillati</taxon>
        <taxon>Bacillota</taxon>
        <taxon>Bacilli</taxon>
        <taxon>Bacillales</taxon>
        <taxon>Sporolactobacillaceae</taxon>
        <taxon>Sporolactobacillus</taxon>
    </lineage>
</organism>
<protein>
    <submittedName>
        <fullName evidence="4">NADH-FMN oxidoreductase RutF, flavin reductase (DIM6/NTAB) family</fullName>
    </submittedName>
</protein>
<dbReference type="GO" id="GO:0042602">
    <property type="term" value="F:riboflavin reductase (NADPH) activity"/>
    <property type="evidence" value="ECO:0007669"/>
    <property type="project" value="TreeGrafter"/>
</dbReference>
<dbReference type="Gene3D" id="2.30.110.10">
    <property type="entry name" value="Electron Transport, Fmn-binding Protein, Chain A"/>
    <property type="match status" value="1"/>
</dbReference>
<proteinExistence type="inferred from homology"/>
<gene>
    <name evidence="4" type="ORF">SAMN02982927_00855</name>
</gene>
<dbReference type="InterPro" id="IPR002563">
    <property type="entry name" value="Flavin_Rdtase-like_dom"/>
</dbReference>
<dbReference type="PANTHER" id="PTHR30466">
    <property type="entry name" value="FLAVIN REDUCTASE"/>
    <property type="match status" value="1"/>
</dbReference>
<dbReference type="EMBL" id="FOOY01000005">
    <property type="protein sequence ID" value="SFG16442.1"/>
    <property type="molecule type" value="Genomic_DNA"/>
</dbReference>
<evidence type="ECO:0000313" key="4">
    <source>
        <dbReference type="EMBL" id="SFG16442.1"/>
    </source>
</evidence>
<accession>A0A1I2PJU4</accession>
<dbReference type="GO" id="GO:0010181">
    <property type="term" value="F:FMN binding"/>
    <property type="evidence" value="ECO:0007669"/>
    <property type="project" value="InterPro"/>
</dbReference>
<dbReference type="PANTHER" id="PTHR30466:SF11">
    <property type="entry name" value="FLAVIN-DEPENDENT MONOOXYGENASE, REDUCTASE SUBUNIT HSAB"/>
    <property type="match status" value="1"/>
</dbReference>
<name>A0A1I2PJU4_9BACL</name>
<dbReference type="Pfam" id="PF01613">
    <property type="entry name" value="Flavin_Reduct"/>
    <property type="match status" value="1"/>
</dbReference>